<feature type="domain" description="LEM" evidence="3">
    <location>
        <begin position="9"/>
        <end position="53"/>
    </location>
</feature>
<evidence type="ECO:0000313" key="4">
    <source>
        <dbReference type="EnsemblMetazoa" id="AATE019714-PA.1"/>
    </source>
</evidence>
<dbReference type="EnsemblMetazoa" id="AATE019714-RA">
    <property type="protein sequence ID" value="AATE019714-PA.1"/>
    <property type="gene ID" value="AATE019714"/>
</dbReference>
<dbReference type="InterPro" id="IPR003887">
    <property type="entry name" value="LEM_dom"/>
</dbReference>
<evidence type="ECO:0000256" key="2">
    <source>
        <dbReference type="SAM" id="Phobius"/>
    </source>
</evidence>
<evidence type="ECO:0000313" key="5">
    <source>
        <dbReference type="Proteomes" id="UP000075880"/>
    </source>
</evidence>
<dbReference type="PROSITE" id="PS50954">
    <property type="entry name" value="LEM"/>
    <property type="match status" value="1"/>
</dbReference>
<evidence type="ECO:0000259" key="3">
    <source>
        <dbReference type="PROSITE" id="PS50954"/>
    </source>
</evidence>
<proteinExistence type="predicted"/>
<reference evidence="4" key="2">
    <citation type="submission" date="2022-08" db="UniProtKB">
        <authorList>
            <consortium name="EnsemblMetazoa"/>
        </authorList>
    </citation>
    <scope>IDENTIFICATION</scope>
    <source>
        <strain evidence="4">EBRO</strain>
    </source>
</reference>
<dbReference type="EnsemblMetazoa" id="ENSAATROPT006924">
    <property type="protein sequence ID" value="ENSAATROPP006235"/>
    <property type="gene ID" value="ENSAATROPG005634"/>
</dbReference>
<feature type="transmembrane region" description="Helical" evidence="2">
    <location>
        <begin position="108"/>
        <end position="128"/>
    </location>
</feature>
<sequence length="134" mass="14280">MATRRQAVSDILETLSNNEIRQRLILYGYPNISVTNRNRDVLLETLRLYIDAAQRQNTTGQPGPQEAKSASQTAPNSSNLHPQNATVTQISQDLDPASGSEAPPVNTAIAGSILIGGAAALLLGLVYFHSLAGK</sequence>
<protein>
    <recommendedName>
        <fullName evidence="3">LEM domain-containing protein</fullName>
    </recommendedName>
</protein>
<accession>A0A182JKE1</accession>
<dbReference type="SUPFAM" id="SSF63451">
    <property type="entry name" value="LEM domain"/>
    <property type="match status" value="1"/>
</dbReference>
<dbReference type="OrthoDB" id="8068829at2759"/>
<dbReference type="InterPro" id="IPR011015">
    <property type="entry name" value="LEM/LEM-like_dom_sf"/>
</dbReference>
<feature type="compositionally biased region" description="Polar residues" evidence="1">
    <location>
        <begin position="54"/>
        <end position="92"/>
    </location>
</feature>
<dbReference type="VEuPathDB" id="VectorBase:AATE019714"/>
<feature type="region of interest" description="Disordered" evidence="1">
    <location>
        <begin position="54"/>
        <end position="102"/>
    </location>
</feature>
<organism evidence="4">
    <name type="scientific">Anopheles atroparvus</name>
    <name type="common">European mosquito</name>
    <dbReference type="NCBI Taxonomy" id="41427"/>
    <lineage>
        <taxon>Eukaryota</taxon>
        <taxon>Metazoa</taxon>
        <taxon>Ecdysozoa</taxon>
        <taxon>Arthropoda</taxon>
        <taxon>Hexapoda</taxon>
        <taxon>Insecta</taxon>
        <taxon>Pterygota</taxon>
        <taxon>Neoptera</taxon>
        <taxon>Endopterygota</taxon>
        <taxon>Diptera</taxon>
        <taxon>Nematocera</taxon>
        <taxon>Culicoidea</taxon>
        <taxon>Culicidae</taxon>
        <taxon>Anophelinae</taxon>
        <taxon>Anopheles</taxon>
    </lineage>
</organism>
<keyword evidence="2" id="KW-1133">Transmembrane helix</keyword>
<keyword evidence="5" id="KW-1185">Reference proteome</keyword>
<dbReference type="Proteomes" id="UP000075880">
    <property type="component" value="Unassembled WGS sequence"/>
</dbReference>
<keyword evidence="2" id="KW-0812">Transmembrane</keyword>
<evidence type="ECO:0000256" key="1">
    <source>
        <dbReference type="SAM" id="MobiDB-lite"/>
    </source>
</evidence>
<keyword evidence="2" id="KW-0472">Membrane</keyword>
<dbReference type="AlphaFoldDB" id="A0A182JKE1"/>
<name>A0A182JKE1_ANOAO</name>
<reference evidence="5" key="1">
    <citation type="submission" date="2021-09" db="EMBL/GenBank/DDBJ databases">
        <authorList>
            <consortium name="Infravec"/>
            <person name="Campbell I L."/>
            <person name="Maslen G."/>
            <person name="Yates A."/>
        </authorList>
    </citation>
    <scope>NUCLEOTIDE SEQUENCE [LARGE SCALE GENOMIC DNA]</scope>
    <source>
        <strain evidence="5">Infravec2 EBRE</strain>
    </source>
</reference>